<sequence>MHTKTWSRNLKIWTSLLQRISATSKQQQFLPLEHNRSIYHFKSHAKSPSKIPGPRRWPILGSHFGVVNHKAFAPDRLHMVWEACFEEYGPIFRLDIPGQKPTVYVYLPEDMEHLLKATAENSKRPFFDIIAAVRNSNEDHFIKGESGILSEGGEEWARVRRLTQNPTMKMKIVNHYLSKMDSIASRFLD</sequence>
<evidence type="ECO:0000313" key="8">
    <source>
        <dbReference type="EMBL" id="KAK7079625.1"/>
    </source>
</evidence>
<organism evidence="8 9">
    <name type="scientific">Halocaridina rubra</name>
    <name type="common">Hawaiian red shrimp</name>
    <dbReference type="NCBI Taxonomy" id="373956"/>
    <lineage>
        <taxon>Eukaryota</taxon>
        <taxon>Metazoa</taxon>
        <taxon>Ecdysozoa</taxon>
        <taxon>Arthropoda</taxon>
        <taxon>Crustacea</taxon>
        <taxon>Multicrustacea</taxon>
        <taxon>Malacostraca</taxon>
        <taxon>Eumalacostraca</taxon>
        <taxon>Eucarida</taxon>
        <taxon>Decapoda</taxon>
        <taxon>Pleocyemata</taxon>
        <taxon>Caridea</taxon>
        <taxon>Atyoidea</taxon>
        <taxon>Atyidae</taxon>
        <taxon>Halocaridina</taxon>
    </lineage>
</organism>
<evidence type="ECO:0000256" key="5">
    <source>
        <dbReference type="ARBA" id="ARBA00023002"/>
    </source>
</evidence>
<dbReference type="GO" id="GO:0020037">
    <property type="term" value="F:heme binding"/>
    <property type="evidence" value="ECO:0007669"/>
    <property type="project" value="InterPro"/>
</dbReference>
<dbReference type="GO" id="GO:0005506">
    <property type="term" value="F:iron ion binding"/>
    <property type="evidence" value="ECO:0007669"/>
    <property type="project" value="InterPro"/>
</dbReference>
<evidence type="ECO:0000313" key="9">
    <source>
        <dbReference type="Proteomes" id="UP001381693"/>
    </source>
</evidence>
<comment type="caution">
    <text evidence="8">The sequence shown here is derived from an EMBL/GenBank/DDBJ whole genome shotgun (WGS) entry which is preliminary data.</text>
</comment>
<dbReference type="Pfam" id="PF00067">
    <property type="entry name" value="p450"/>
    <property type="match status" value="1"/>
</dbReference>
<comment type="similarity">
    <text evidence="2">Belongs to the cytochrome P450 family.</text>
</comment>
<dbReference type="GO" id="GO:0016705">
    <property type="term" value="F:oxidoreductase activity, acting on paired donors, with incorporation or reduction of molecular oxygen"/>
    <property type="evidence" value="ECO:0007669"/>
    <property type="project" value="InterPro"/>
</dbReference>
<dbReference type="Gene3D" id="1.10.630.10">
    <property type="entry name" value="Cytochrome P450"/>
    <property type="match status" value="1"/>
</dbReference>
<keyword evidence="9" id="KW-1185">Reference proteome</keyword>
<keyword evidence="6" id="KW-0408">Iron</keyword>
<name>A0AAN8XJ47_HALRR</name>
<proteinExistence type="inferred from homology"/>
<dbReference type="AlphaFoldDB" id="A0AAN8XJ47"/>
<dbReference type="Proteomes" id="UP001381693">
    <property type="component" value="Unassembled WGS sequence"/>
</dbReference>
<evidence type="ECO:0000256" key="7">
    <source>
        <dbReference type="ARBA" id="ARBA00023033"/>
    </source>
</evidence>
<evidence type="ECO:0000256" key="3">
    <source>
        <dbReference type="ARBA" id="ARBA00022617"/>
    </source>
</evidence>
<dbReference type="InterPro" id="IPR001128">
    <property type="entry name" value="Cyt_P450"/>
</dbReference>
<keyword evidence="7" id="KW-0503">Monooxygenase</keyword>
<dbReference type="PANTHER" id="PTHR24279:SF120">
    <property type="entry name" value="CYTOCHROME P450"/>
    <property type="match status" value="1"/>
</dbReference>
<dbReference type="PANTHER" id="PTHR24279">
    <property type="entry name" value="CYTOCHROME P450"/>
    <property type="match status" value="1"/>
</dbReference>
<evidence type="ECO:0000256" key="1">
    <source>
        <dbReference type="ARBA" id="ARBA00001971"/>
    </source>
</evidence>
<keyword evidence="4" id="KW-0479">Metal-binding</keyword>
<evidence type="ECO:0000256" key="6">
    <source>
        <dbReference type="ARBA" id="ARBA00023004"/>
    </source>
</evidence>
<protein>
    <recommendedName>
        <fullName evidence="10">Cytochrome P450</fullName>
    </recommendedName>
</protein>
<comment type="cofactor">
    <cofactor evidence="1">
        <name>heme</name>
        <dbReference type="ChEBI" id="CHEBI:30413"/>
    </cofactor>
</comment>
<evidence type="ECO:0008006" key="10">
    <source>
        <dbReference type="Google" id="ProtNLM"/>
    </source>
</evidence>
<dbReference type="GO" id="GO:0004497">
    <property type="term" value="F:monooxygenase activity"/>
    <property type="evidence" value="ECO:0007669"/>
    <property type="project" value="UniProtKB-KW"/>
</dbReference>
<dbReference type="InterPro" id="IPR036396">
    <property type="entry name" value="Cyt_P450_sf"/>
</dbReference>
<dbReference type="EMBL" id="JAXCGZ010006647">
    <property type="protein sequence ID" value="KAK7079625.1"/>
    <property type="molecule type" value="Genomic_DNA"/>
</dbReference>
<reference evidence="8 9" key="1">
    <citation type="submission" date="2023-11" db="EMBL/GenBank/DDBJ databases">
        <title>Halocaridina rubra genome assembly.</title>
        <authorList>
            <person name="Smith C."/>
        </authorList>
    </citation>
    <scope>NUCLEOTIDE SEQUENCE [LARGE SCALE GENOMIC DNA]</scope>
    <source>
        <strain evidence="8">EP-1</strain>
        <tissue evidence="8">Whole</tissue>
    </source>
</reference>
<keyword evidence="5" id="KW-0560">Oxidoreductase</keyword>
<gene>
    <name evidence="8" type="ORF">SK128_016836</name>
</gene>
<feature type="non-terminal residue" evidence="8">
    <location>
        <position position="189"/>
    </location>
</feature>
<evidence type="ECO:0000256" key="4">
    <source>
        <dbReference type="ARBA" id="ARBA00022723"/>
    </source>
</evidence>
<evidence type="ECO:0000256" key="2">
    <source>
        <dbReference type="ARBA" id="ARBA00010617"/>
    </source>
</evidence>
<dbReference type="InterPro" id="IPR050479">
    <property type="entry name" value="CYP11_CYP27_families"/>
</dbReference>
<accession>A0AAN8XJ47</accession>
<keyword evidence="3" id="KW-0349">Heme</keyword>
<dbReference type="SUPFAM" id="SSF48264">
    <property type="entry name" value="Cytochrome P450"/>
    <property type="match status" value="1"/>
</dbReference>